<dbReference type="SMART" id="SM00382">
    <property type="entry name" value="AAA"/>
    <property type="match status" value="1"/>
</dbReference>
<dbReference type="GO" id="GO:0016887">
    <property type="term" value="F:ATP hydrolysis activity"/>
    <property type="evidence" value="ECO:0007669"/>
    <property type="project" value="InterPro"/>
</dbReference>
<dbReference type="Proteomes" id="UP000078387">
    <property type="component" value="Unassembled WGS sequence"/>
</dbReference>
<dbReference type="SUPFAM" id="SSF116846">
    <property type="entry name" value="MIT domain"/>
    <property type="match status" value="1"/>
</dbReference>
<dbReference type="Gene3D" id="1.10.8.60">
    <property type="match status" value="1"/>
</dbReference>
<reference evidence="11" key="1">
    <citation type="submission" date="2012-06" db="EMBL/GenBank/DDBJ databases">
        <title>Short 5' UTR of Entamoeba genes.</title>
        <authorList>
            <person name="Hiranuka K."/>
            <person name="Kumagai M."/>
            <person name="Wakaguri H."/>
            <person name="Suzuki Y."/>
            <person name="Sugano S."/>
            <person name="Watanabe J."/>
            <person name="Makioka A."/>
        </authorList>
    </citation>
    <scope>NUCLEOTIDE SEQUENCE</scope>
    <source>
        <strain evidence="11">HM-1:IMSS</strain>
    </source>
</reference>
<dbReference type="VEuPathDB" id="AmoebaDB:EHI8A_013090"/>
<dbReference type="Pfam" id="PF00004">
    <property type="entry name" value="AAA"/>
    <property type="match status" value="1"/>
</dbReference>
<dbReference type="VEuPathDB" id="AmoebaDB:KM1_001310"/>
<feature type="domain" description="AAA+ ATPase" evidence="9">
    <location>
        <begin position="143"/>
        <end position="278"/>
    </location>
</feature>
<keyword evidence="3 7" id="KW-0547">Nucleotide-binding</keyword>
<dbReference type="GO" id="GO:0007033">
    <property type="term" value="P:vacuole organization"/>
    <property type="evidence" value="ECO:0007669"/>
    <property type="project" value="TreeGrafter"/>
</dbReference>
<dbReference type="Pfam" id="PF04212">
    <property type="entry name" value="MIT"/>
    <property type="match status" value="1"/>
</dbReference>
<evidence type="ECO:0000256" key="5">
    <source>
        <dbReference type="ARBA" id="ARBA00022840"/>
    </source>
</evidence>
<keyword evidence="5 7" id="KW-0067">ATP-binding</keyword>
<dbReference type="Pfam" id="PF09336">
    <property type="entry name" value="Vps4_C"/>
    <property type="match status" value="1"/>
</dbReference>
<evidence type="ECO:0000313" key="11">
    <source>
        <dbReference type="EMBL" id="BAN38899.1"/>
    </source>
</evidence>
<evidence type="ECO:0000256" key="1">
    <source>
        <dbReference type="ARBA" id="ARBA00004481"/>
    </source>
</evidence>
<dbReference type="InterPro" id="IPR036181">
    <property type="entry name" value="MIT_dom_sf"/>
</dbReference>
<evidence type="ECO:0000313" key="13">
    <source>
        <dbReference type="Proteomes" id="UP000078387"/>
    </source>
</evidence>
<dbReference type="FunFam" id="1.10.8.60:FF:000015">
    <property type="entry name" value="vacuolar protein sorting-associated protein 4A"/>
    <property type="match status" value="1"/>
</dbReference>
<dbReference type="GO" id="GO:0016197">
    <property type="term" value="P:endosomal transport"/>
    <property type="evidence" value="ECO:0007669"/>
    <property type="project" value="TreeGrafter"/>
</dbReference>
<evidence type="ECO:0000256" key="3">
    <source>
        <dbReference type="ARBA" id="ARBA00022741"/>
    </source>
</evidence>
<reference evidence="12 13" key="2">
    <citation type="submission" date="2016-05" db="EMBL/GenBank/DDBJ databases">
        <title>First whole genome sequencing of Entamoeba histolytica HM1:IMSS-clone-6.</title>
        <authorList>
            <person name="Mukherjee Avik.K."/>
            <person name="Izumyama S."/>
            <person name="Nakada-Tsukui K."/>
            <person name="Nozaki T."/>
        </authorList>
    </citation>
    <scope>NUCLEOTIDE SEQUENCE [LARGE SCALE GENOMIC DNA]</scope>
    <source>
        <strain evidence="12 13">HM1:IMSS clone 6</strain>
    </source>
</reference>
<accession>A0A5K1U9L4</accession>
<evidence type="ECO:0000256" key="4">
    <source>
        <dbReference type="ARBA" id="ARBA00022753"/>
    </source>
</evidence>
<dbReference type="VEuPathDB" id="AmoebaDB:EHI_118900"/>
<evidence type="ECO:0000256" key="7">
    <source>
        <dbReference type="RuleBase" id="RU003651"/>
    </source>
</evidence>
<evidence type="ECO:0000256" key="2">
    <source>
        <dbReference type="ARBA" id="ARBA00006914"/>
    </source>
</evidence>
<dbReference type="CDD" id="cd02656">
    <property type="entry name" value="MIT"/>
    <property type="match status" value="1"/>
</dbReference>
<dbReference type="EMBL" id="BDEQ01000001">
    <property type="protein sequence ID" value="GAT93945.1"/>
    <property type="molecule type" value="Genomic_DNA"/>
</dbReference>
<dbReference type="InterPro" id="IPR003959">
    <property type="entry name" value="ATPase_AAA_core"/>
</dbReference>
<dbReference type="InterPro" id="IPR007330">
    <property type="entry name" value="MIT_dom"/>
</dbReference>
<evidence type="ECO:0000313" key="12">
    <source>
        <dbReference type="EMBL" id="GAT93945.1"/>
    </source>
</evidence>
<sequence>MTSLLDKGKEFSKKAMEEDEKGNSKEALEYYKKAIDCLVAHKKTEKNEKVVNIINKRVKEYVERAEYLKRMISGERVKSDDPDKEEDAENKARSNAVGNAVLKEKPNVHWEDVIGLEKAKEALQEAVILPIKFPQLFTDKRKPWTGILLFGPPGTGKSFLAKAVATEADSTFYSVSASSLLSKYLGESEKMVKELFETARKNKPSIIFVDEVDSLCSSRGDGETEASRRVKTEFLVQMNGVGNSMEGVLMLGATNIPWQLDTAIRRRFEKRIYIGLPDASARAKMIKWNLGKLPNQLTDNDFKILGEQTELFSGSDIATLCKDAIYQPVRTLQAATHFKYVTGPSPITGEIQNDLVTPCSPGDKGAMEMNWKQIEGSKLVVPPVTMMDFMKSIKNSRSSISVEDVNRHREWAEQFGQDG</sequence>
<dbReference type="PANTHER" id="PTHR23074">
    <property type="entry name" value="AAA DOMAIN-CONTAINING"/>
    <property type="match status" value="1"/>
</dbReference>
<dbReference type="VEuPathDB" id="AmoebaDB:EHI5A_001900"/>
<protein>
    <submittedName>
        <fullName evidence="11">Vacuolar sorting protein-associating protein 4A (VPS4), putative</fullName>
    </submittedName>
    <submittedName>
        <fullName evidence="12">Vacuolar sorting protein-associating protein 4a vps</fullName>
    </submittedName>
</protein>
<organism evidence="12 13">
    <name type="scientific">Entamoeba histolytica</name>
    <dbReference type="NCBI Taxonomy" id="5759"/>
    <lineage>
        <taxon>Eukaryota</taxon>
        <taxon>Amoebozoa</taxon>
        <taxon>Evosea</taxon>
        <taxon>Archamoebae</taxon>
        <taxon>Mastigamoebida</taxon>
        <taxon>Entamoebidae</taxon>
        <taxon>Entamoeba</taxon>
    </lineage>
</organism>
<evidence type="ECO:0000259" key="10">
    <source>
        <dbReference type="SMART" id="SM00745"/>
    </source>
</evidence>
<dbReference type="InterPro" id="IPR003593">
    <property type="entry name" value="AAA+_ATPase"/>
</dbReference>
<dbReference type="InterPro" id="IPR050304">
    <property type="entry name" value="MT-severing_AAA_ATPase"/>
</dbReference>
<proteinExistence type="evidence at transcript level"/>
<dbReference type="InterPro" id="IPR027417">
    <property type="entry name" value="P-loop_NTPase"/>
</dbReference>
<dbReference type="FunFam" id="3.40.50.300:FF:000043">
    <property type="entry name" value="Vacuolar protein sorting-associated protein 4"/>
    <property type="match status" value="1"/>
</dbReference>
<feature type="domain" description="MIT" evidence="10">
    <location>
        <begin position="1"/>
        <end position="79"/>
    </location>
</feature>
<dbReference type="SUPFAM" id="SSF52540">
    <property type="entry name" value="P-loop containing nucleoside triphosphate hydrolases"/>
    <property type="match status" value="1"/>
</dbReference>
<dbReference type="SMART" id="SM00745">
    <property type="entry name" value="MIT"/>
    <property type="match status" value="1"/>
</dbReference>
<dbReference type="OMA" id="IEWTNEF"/>
<dbReference type="GO" id="GO:0005524">
    <property type="term" value="F:ATP binding"/>
    <property type="evidence" value="ECO:0007669"/>
    <property type="project" value="UniProtKB-KW"/>
</dbReference>
<comment type="subcellular location">
    <subcellularLocation>
        <location evidence="1">Endosome membrane</location>
        <topology evidence="1">Peripheral membrane protein</topology>
    </subcellularLocation>
</comment>
<keyword evidence="4" id="KW-0967">Endosome</keyword>
<dbReference type="EMBL" id="AK420283">
    <property type="protein sequence ID" value="BAN38899.1"/>
    <property type="molecule type" value="mRNA"/>
</dbReference>
<dbReference type="InterPro" id="IPR015415">
    <property type="entry name" value="Spast_Vps4_C"/>
</dbReference>
<keyword evidence="6" id="KW-0472">Membrane</keyword>
<dbReference type="Gene3D" id="1.20.58.80">
    <property type="entry name" value="Phosphotransferase system, lactose/cellobiose-type IIA subunit"/>
    <property type="match status" value="1"/>
</dbReference>
<dbReference type="InterPro" id="IPR003960">
    <property type="entry name" value="ATPase_AAA_CS"/>
</dbReference>
<accession>S0AVY2</accession>
<name>A0A5K1U9L4_ENTHI</name>
<evidence type="ECO:0000256" key="8">
    <source>
        <dbReference type="SAM" id="MobiDB-lite"/>
    </source>
</evidence>
<dbReference type="PANTHER" id="PTHR23074:SF83">
    <property type="entry name" value="VACUOLAR PROTEIN SORTING-ASSOCIATED PROTEIN 4A"/>
    <property type="match status" value="1"/>
</dbReference>
<evidence type="ECO:0000256" key="6">
    <source>
        <dbReference type="ARBA" id="ARBA00023136"/>
    </source>
</evidence>
<dbReference type="Gene3D" id="3.40.50.300">
    <property type="entry name" value="P-loop containing nucleotide triphosphate hydrolases"/>
    <property type="match status" value="1"/>
</dbReference>
<feature type="region of interest" description="Disordered" evidence="8">
    <location>
        <begin position="76"/>
        <end position="95"/>
    </location>
</feature>
<comment type="similarity">
    <text evidence="2 7">Belongs to the AAA ATPase family.</text>
</comment>
<dbReference type="AlphaFoldDB" id="A0A5K1U9L4"/>
<dbReference type="HOGENOM" id="CLU_000688_21_2_1"/>
<dbReference type="PROSITE" id="PS00674">
    <property type="entry name" value="AAA"/>
    <property type="match status" value="1"/>
</dbReference>
<evidence type="ECO:0000259" key="9">
    <source>
        <dbReference type="SMART" id="SM00382"/>
    </source>
</evidence>
<dbReference type="VEuPathDB" id="AmoebaDB:EHI7A_016530"/>
<dbReference type="GO" id="GO:0010008">
    <property type="term" value="C:endosome membrane"/>
    <property type="evidence" value="ECO:0007669"/>
    <property type="project" value="UniProtKB-SubCell"/>
</dbReference>
<feature type="region of interest" description="Disordered" evidence="8">
    <location>
        <begin position="1"/>
        <end position="24"/>
    </location>
</feature>
<gene>
    <name evidence="12" type="ORF">CL6EHI_118900</name>
</gene>